<dbReference type="EMBL" id="BLKU01000005">
    <property type="protein sequence ID" value="GFG66862.1"/>
    <property type="molecule type" value="Genomic_DNA"/>
</dbReference>
<reference evidence="1 3" key="1">
    <citation type="journal article" date="2019" name="Emerg. Microbes Infect.">
        <title>Comprehensive subspecies identification of 175 nontuberculous mycobacteria species based on 7547 genomic profiles.</title>
        <authorList>
            <person name="Matsumoto Y."/>
            <person name="Kinjo T."/>
            <person name="Motooka D."/>
            <person name="Nabeya D."/>
            <person name="Jung N."/>
            <person name="Uechi K."/>
            <person name="Horii T."/>
            <person name="Iida T."/>
            <person name="Fujita J."/>
            <person name="Nakamura S."/>
        </authorList>
    </citation>
    <scope>NUCLEOTIDE SEQUENCE [LARGE SCALE GENOMIC DNA]</scope>
    <source>
        <strain evidence="1 3">JCM 13573</strain>
    </source>
</reference>
<evidence type="ECO:0000313" key="3">
    <source>
        <dbReference type="Proteomes" id="UP000465306"/>
    </source>
</evidence>
<reference evidence="1" key="2">
    <citation type="submission" date="2020-02" db="EMBL/GenBank/DDBJ databases">
        <authorList>
            <person name="Matsumoto Y."/>
            <person name="Kinjo T."/>
            <person name="Motooka D."/>
            <person name="Nabeya D."/>
            <person name="Jung N."/>
            <person name="Uechi K."/>
            <person name="Horii T."/>
            <person name="Iida T."/>
            <person name="Fujita J."/>
            <person name="Nakamura S."/>
        </authorList>
    </citation>
    <scope>NUCLEOTIDE SEQUENCE</scope>
    <source>
        <strain evidence="1">JCM 13573</strain>
    </source>
</reference>
<evidence type="ECO:0000313" key="2">
    <source>
        <dbReference type="EMBL" id="QPI41034.1"/>
    </source>
</evidence>
<dbReference type="Proteomes" id="UP000465306">
    <property type="component" value="Unassembled WGS sequence"/>
</dbReference>
<reference evidence="2" key="3">
    <citation type="submission" date="2020-11" db="EMBL/GenBank/DDBJ databases">
        <title>Intraspecies plasmid and genomic variation of Mycobacterium kubicae revealed by the complete genome sequences of two clinical isolates.</title>
        <authorList>
            <person name="Hendrix J.R."/>
            <person name="Epperson L.E."/>
            <person name="Honda J.R."/>
            <person name="Strong M."/>
        </authorList>
    </citation>
    <scope>NUCLEOTIDE SEQUENCE</scope>
    <source>
        <strain evidence="2">JCM 13573</strain>
    </source>
</reference>
<proteinExistence type="predicted"/>
<evidence type="ECO:0008006" key="5">
    <source>
        <dbReference type="Google" id="ProtNLM"/>
    </source>
</evidence>
<keyword evidence="3" id="KW-1185">Reference proteome</keyword>
<sequence length="59" mass="6178">MDFLLQWLCYLVAFAAGSGVAWGIVTVVFNRMSAGATTADMTVADDSPTEVLPTQLGAP</sequence>
<dbReference type="Proteomes" id="UP000663583">
    <property type="component" value="Chromosome"/>
</dbReference>
<dbReference type="KEGG" id="mku:I2456_22055"/>
<gene>
    <name evidence="2" type="ORF">I2456_22055</name>
    <name evidence="1" type="ORF">MKUB_43520</name>
</gene>
<name>A0AAX1JHM9_9MYCO</name>
<accession>A0AAX1JHM9</accession>
<dbReference type="EMBL" id="CP065047">
    <property type="protein sequence ID" value="QPI41034.1"/>
    <property type="molecule type" value="Genomic_DNA"/>
</dbReference>
<dbReference type="AlphaFoldDB" id="A0AAX1JHM9"/>
<evidence type="ECO:0000313" key="1">
    <source>
        <dbReference type="EMBL" id="GFG66862.1"/>
    </source>
</evidence>
<dbReference type="RefSeq" id="WP_085075664.1">
    <property type="nucleotide sequence ID" value="NZ_BLKU01000005.1"/>
</dbReference>
<protein>
    <recommendedName>
        <fullName evidence="5">Membrane protein ArfB</fullName>
    </recommendedName>
</protein>
<organism evidence="2 4">
    <name type="scientific">Mycobacterium kubicae</name>
    <dbReference type="NCBI Taxonomy" id="120959"/>
    <lineage>
        <taxon>Bacteria</taxon>
        <taxon>Bacillati</taxon>
        <taxon>Actinomycetota</taxon>
        <taxon>Actinomycetes</taxon>
        <taxon>Mycobacteriales</taxon>
        <taxon>Mycobacteriaceae</taxon>
        <taxon>Mycobacterium</taxon>
        <taxon>Mycobacterium simiae complex</taxon>
    </lineage>
</organism>
<evidence type="ECO:0000313" key="4">
    <source>
        <dbReference type="Proteomes" id="UP000663583"/>
    </source>
</evidence>